<evidence type="ECO:0000313" key="3">
    <source>
        <dbReference type="Proteomes" id="UP000039021"/>
    </source>
</evidence>
<organism evidence="1 4">
    <name type="scientific">Mycobacterium tuberculosis</name>
    <dbReference type="NCBI Taxonomy" id="1773"/>
    <lineage>
        <taxon>Bacteria</taxon>
        <taxon>Bacillati</taxon>
        <taxon>Actinomycetota</taxon>
        <taxon>Actinomycetes</taxon>
        <taxon>Mycobacteriales</taxon>
        <taxon>Mycobacteriaceae</taxon>
        <taxon>Mycobacterium</taxon>
        <taxon>Mycobacterium tuberculosis complex</taxon>
    </lineage>
</organism>
<dbReference type="EMBL" id="CHKL01000836">
    <property type="protein sequence ID" value="COX36239.1"/>
    <property type="molecule type" value="Genomic_DNA"/>
</dbReference>
<evidence type="ECO:0000313" key="4">
    <source>
        <dbReference type="Proteomes" id="UP000048600"/>
    </source>
</evidence>
<evidence type="ECO:0000313" key="1">
    <source>
        <dbReference type="EMBL" id="COX36239.1"/>
    </source>
</evidence>
<proteinExistence type="predicted"/>
<dbReference type="Proteomes" id="UP000048600">
    <property type="component" value="Unassembled WGS sequence"/>
</dbReference>
<dbReference type="Proteomes" id="UP000039021">
    <property type="component" value="Unassembled WGS sequence"/>
</dbReference>
<reference evidence="2" key="2">
    <citation type="submission" date="2015-03" db="EMBL/GenBank/DDBJ databases">
        <authorList>
            <consortium name="Pathogen Informatics"/>
            <person name="Murphy D."/>
        </authorList>
    </citation>
    <scope>NUCLEOTIDE SEQUENCE</scope>
    <source>
        <strain evidence="2">N09902308</strain>
    </source>
</reference>
<dbReference type="AlphaFoldDB" id="A0A655JQC2"/>
<protein>
    <submittedName>
        <fullName evidence="1">Uncharacterized protein</fullName>
    </submittedName>
</protein>
<sequence>MTSQPTASSTNHSGNHANAVAVSVSVVSVQITNAKNTSTAQHITTPPGILYTESV</sequence>
<name>A0A655JQC2_MYCTX</name>
<gene>
    <name evidence="2" type="ORF">ERS007739_04268</name>
    <name evidence="1" type="ORF">ERS007741_04262</name>
</gene>
<reference evidence="3 4" key="1">
    <citation type="submission" date="2015-03" db="EMBL/GenBank/DDBJ databases">
        <authorList>
            <consortium name="Pathogen Informatics"/>
        </authorList>
    </citation>
    <scope>NUCLEOTIDE SEQUENCE [LARGE SCALE GENOMIC DNA]</scope>
    <source>
        <strain evidence="3">N09902308</strain>
        <strain evidence="1 4">P00601463</strain>
    </source>
</reference>
<accession>A0A655JQC2</accession>
<evidence type="ECO:0000313" key="2">
    <source>
        <dbReference type="EMBL" id="COZ94245.1"/>
    </source>
</evidence>
<dbReference type="EMBL" id="CSBK01002548">
    <property type="protein sequence ID" value="COZ94245.1"/>
    <property type="molecule type" value="Genomic_DNA"/>
</dbReference>